<keyword evidence="1" id="KW-0677">Repeat</keyword>
<sequence>MNNLFFSLWRNIYLKQKVFLSYTDYVIINNITKLDKHYNHLLSLQQNNIPVVYHLNDLDHYFLYSSHRYKYIITHVIVSTYFYVNYINLLQKDNAPIIFGVTITDKDKDPILLACDLPRLIKYYKYTNGDLINKDYIPKSVTSVYLEFTSIDVGVLPNRVKTLVLENQKRDLQKKFNTKCLPPSLTQFRFHDREKKLSINLDKFPNLLYLNINSYKNVIKGNGSIKYLLLAIGSKKVLKNKIPITVTQLKVKSLIPLNKFKLPQNLIHLSYQMLNEKERIALPSLPSSLETLILKCCLSSYPKDFPPALANYTYTHHNYDETILFIPPKIKKLKAKFHYKLIEVPIIPPTVTDFKMAYPHYDFIKPMKLDHLTNITKLTLRYNGDLFIGIIPPTVKDLYLLHTTPIEKGVIPNSVTKLSLKCQYSVSVYIPNSVSTLKVNRETDMRYMKIPTSVKVLKGNLNERFLFDSFPNITTFCFGEKDDIPLFEKILEIKFPYYNINRISSNTRLVTIGGRYQNRSKYHFIDGKVYKENYNKIPKNINKF</sequence>
<accession>A0A8J4PUT6</accession>
<dbReference type="PANTHER" id="PTHR32134:SF178">
    <property type="entry name" value="FNIP REPEAT-CONTAINING PROTEIN"/>
    <property type="match status" value="1"/>
</dbReference>
<dbReference type="Pfam" id="PF05725">
    <property type="entry name" value="FNIP"/>
    <property type="match status" value="1"/>
</dbReference>
<dbReference type="InterPro" id="IPR051251">
    <property type="entry name" value="STK_FNIP-Repeat"/>
</dbReference>
<proteinExistence type="predicted"/>
<reference evidence="2" key="1">
    <citation type="submission" date="2020-01" db="EMBL/GenBank/DDBJ databases">
        <title>Development of genomics and gene disruption for Polysphondylium violaceum indicates a role for the polyketide synthase stlB in stalk morphogenesis.</title>
        <authorList>
            <person name="Narita B."/>
            <person name="Kawabe Y."/>
            <person name="Kin K."/>
            <person name="Saito T."/>
            <person name="Gibbs R."/>
            <person name="Kuspa A."/>
            <person name="Muzny D."/>
            <person name="Queller D."/>
            <person name="Richards S."/>
            <person name="Strassman J."/>
            <person name="Sucgang R."/>
            <person name="Worley K."/>
            <person name="Schaap P."/>
        </authorList>
    </citation>
    <scope>NUCLEOTIDE SEQUENCE</scope>
    <source>
        <strain evidence="2">QSvi11</strain>
    </source>
</reference>
<dbReference type="Proteomes" id="UP000695562">
    <property type="component" value="Unassembled WGS sequence"/>
</dbReference>
<evidence type="ECO:0000313" key="3">
    <source>
        <dbReference type="Proteomes" id="UP000695562"/>
    </source>
</evidence>
<dbReference type="EMBL" id="AJWJ01000173">
    <property type="protein sequence ID" value="KAF2073960.1"/>
    <property type="molecule type" value="Genomic_DNA"/>
</dbReference>
<dbReference type="AlphaFoldDB" id="A0A8J4PUT6"/>
<evidence type="ECO:0000256" key="1">
    <source>
        <dbReference type="ARBA" id="ARBA00022737"/>
    </source>
</evidence>
<dbReference type="OrthoDB" id="29321at2759"/>
<dbReference type="PANTHER" id="PTHR32134">
    <property type="entry name" value="FNIP REPEAT-CONTAINING PROTEIN"/>
    <property type="match status" value="1"/>
</dbReference>
<dbReference type="InterPro" id="IPR008615">
    <property type="entry name" value="FNIP"/>
</dbReference>
<keyword evidence="3" id="KW-1185">Reference proteome</keyword>
<evidence type="ECO:0000313" key="2">
    <source>
        <dbReference type="EMBL" id="KAF2073960.1"/>
    </source>
</evidence>
<organism evidence="2 3">
    <name type="scientific">Polysphondylium violaceum</name>
    <dbReference type="NCBI Taxonomy" id="133409"/>
    <lineage>
        <taxon>Eukaryota</taxon>
        <taxon>Amoebozoa</taxon>
        <taxon>Evosea</taxon>
        <taxon>Eumycetozoa</taxon>
        <taxon>Dictyostelia</taxon>
        <taxon>Dictyosteliales</taxon>
        <taxon>Dictyosteliaceae</taxon>
        <taxon>Polysphondylium</taxon>
    </lineage>
</organism>
<name>A0A8J4PUT6_9MYCE</name>
<gene>
    <name evidence="2" type="ORF">CYY_004747</name>
</gene>
<protein>
    <recommendedName>
        <fullName evidence="4">FNIP repeat-containing protein</fullName>
    </recommendedName>
</protein>
<evidence type="ECO:0008006" key="4">
    <source>
        <dbReference type="Google" id="ProtNLM"/>
    </source>
</evidence>
<comment type="caution">
    <text evidence="2">The sequence shown here is derived from an EMBL/GenBank/DDBJ whole genome shotgun (WGS) entry which is preliminary data.</text>
</comment>